<dbReference type="EMBL" id="JAXGFP010000004">
    <property type="protein sequence ID" value="MEG3184150.1"/>
    <property type="molecule type" value="Genomic_DNA"/>
</dbReference>
<dbReference type="Pfam" id="PF00535">
    <property type="entry name" value="Glycos_transf_2"/>
    <property type="match status" value="1"/>
</dbReference>
<evidence type="ECO:0000313" key="10">
    <source>
        <dbReference type="EMBL" id="MEG3184150.1"/>
    </source>
</evidence>
<evidence type="ECO:0000256" key="1">
    <source>
        <dbReference type="ARBA" id="ARBA00022475"/>
    </source>
</evidence>
<protein>
    <submittedName>
        <fullName evidence="10">Glycosyltransferase family 2 protein</fullName>
        <ecNumber evidence="10">2.4.-.-</ecNumber>
    </submittedName>
</protein>
<evidence type="ECO:0000256" key="7">
    <source>
        <dbReference type="ARBA" id="ARBA00023136"/>
    </source>
</evidence>
<dbReference type="PANTHER" id="PTHR48090:SF3">
    <property type="entry name" value="UNDECAPRENYL-PHOSPHATE 4-DEOXY-4-FORMAMIDO-L-ARABINOSE TRANSFERASE"/>
    <property type="match status" value="1"/>
</dbReference>
<dbReference type="InterPro" id="IPR001173">
    <property type="entry name" value="Glyco_trans_2-like"/>
</dbReference>
<evidence type="ECO:0000256" key="6">
    <source>
        <dbReference type="ARBA" id="ARBA00022989"/>
    </source>
</evidence>
<keyword evidence="3 10" id="KW-0808">Transferase</keyword>
<evidence type="ECO:0000256" key="3">
    <source>
        <dbReference type="ARBA" id="ARBA00022679"/>
    </source>
</evidence>
<evidence type="ECO:0000256" key="8">
    <source>
        <dbReference type="SAM" id="Phobius"/>
    </source>
</evidence>
<dbReference type="InterPro" id="IPR029044">
    <property type="entry name" value="Nucleotide-diphossugar_trans"/>
</dbReference>
<dbReference type="RefSeq" id="WP_332616653.1">
    <property type="nucleotide sequence ID" value="NZ_JAXGFP010000004.1"/>
</dbReference>
<dbReference type="InterPro" id="IPR050256">
    <property type="entry name" value="Glycosyltransferase_2"/>
</dbReference>
<keyword evidence="2 10" id="KW-0328">Glycosyltransferase</keyword>
<evidence type="ECO:0000256" key="2">
    <source>
        <dbReference type="ARBA" id="ARBA00022676"/>
    </source>
</evidence>
<keyword evidence="1" id="KW-1003">Cell membrane</keyword>
<dbReference type="GO" id="GO:0016757">
    <property type="term" value="F:glycosyltransferase activity"/>
    <property type="evidence" value="ECO:0007669"/>
    <property type="project" value="UniProtKB-KW"/>
</dbReference>
<proteinExistence type="predicted"/>
<keyword evidence="11" id="KW-1185">Reference proteome</keyword>
<evidence type="ECO:0000313" key="11">
    <source>
        <dbReference type="Proteomes" id="UP001355056"/>
    </source>
</evidence>
<keyword evidence="7 8" id="KW-0472">Membrane</keyword>
<dbReference type="Gene3D" id="3.90.550.10">
    <property type="entry name" value="Spore Coat Polysaccharide Biosynthesis Protein SpsA, Chain A"/>
    <property type="match status" value="1"/>
</dbReference>
<keyword evidence="4 8" id="KW-0812">Transmembrane</keyword>
<keyword evidence="5" id="KW-0448">Lipopolysaccharide biosynthesis</keyword>
<evidence type="ECO:0000256" key="4">
    <source>
        <dbReference type="ARBA" id="ARBA00022692"/>
    </source>
</evidence>
<dbReference type="PANTHER" id="PTHR48090">
    <property type="entry name" value="UNDECAPRENYL-PHOSPHATE 4-DEOXY-4-FORMAMIDO-L-ARABINOSE TRANSFERASE-RELATED"/>
    <property type="match status" value="1"/>
</dbReference>
<accession>A0ABU7YYV5</accession>
<reference evidence="10 11" key="1">
    <citation type="journal article" date="2016" name="Int. J. Syst. Evol. Microbiol.">
        <title>Lysobacter erysipheiresistens sp. nov., an antagonist of powdery mildew, isolated from tobacco-cultivated soil.</title>
        <authorList>
            <person name="Xie B."/>
            <person name="Li T."/>
            <person name="Lin X."/>
            <person name="Wang C.J."/>
            <person name="Chen Y.J."/>
            <person name="Liu W.J."/>
            <person name="Zhao Z.W."/>
        </authorList>
    </citation>
    <scope>NUCLEOTIDE SEQUENCE [LARGE SCALE GENOMIC DNA]</scope>
    <source>
        <strain evidence="10 11">RS-LYSO-3</strain>
    </source>
</reference>
<keyword evidence="6 8" id="KW-1133">Transmembrane helix</keyword>
<evidence type="ECO:0000259" key="9">
    <source>
        <dbReference type="Pfam" id="PF00535"/>
    </source>
</evidence>
<dbReference type="EC" id="2.4.-.-" evidence="10"/>
<comment type="caution">
    <text evidence="10">The sequence shown here is derived from an EMBL/GenBank/DDBJ whole genome shotgun (WGS) entry which is preliminary data.</text>
</comment>
<feature type="domain" description="Glycosyltransferase 2-like" evidence="9">
    <location>
        <begin position="13"/>
        <end position="155"/>
    </location>
</feature>
<sequence>MKTAVANRPVDISVVVPVYGGTEALPELRERLDTAMRERALSYELILVDDRGQNHAWSMIESLSRSHPEVVGVRLTRNFGQHAATICGIGKARGEWIVTMDDDIEHPPEAIGALLDAADIDHPLVYGVFAQRTHASYRNITSELMRLCLKRAFPDMNEDYTSFRVIHASLAEQLGRFDLNRPYVDGMLSWLTSNARAVAVPHGQRRHGESAYTLRKLISHATNILVTYSHLPLRLVTYGGAALSGFSFLYLLYVIWGRLTGHITDPGYTSLMSVVLLACGIQLLILGTLGEYLGRLMGAVYKRPVYSIERTSGPGRLAQPPDQP</sequence>
<name>A0ABU7YYV5_9GAMM</name>
<feature type="transmembrane region" description="Helical" evidence="8">
    <location>
        <begin position="268"/>
        <end position="293"/>
    </location>
</feature>
<evidence type="ECO:0000256" key="5">
    <source>
        <dbReference type="ARBA" id="ARBA00022985"/>
    </source>
</evidence>
<dbReference type="SUPFAM" id="SSF53448">
    <property type="entry name" value="Nucleotide-diphospho-sugar transferases"/>
    <property type="match status" value="1"/>
</dbReference>
<feature type="transmembrane region" description="Helical" evidence="8">
    <location>
        <begin position="235"/>
        <end position="256"/>
    </location>
</feature>
<dbReference type="CDD" id="cd04187">
    <property type="entry name" value="DPM1_like_bac"/>
    <property type="match status" value="1"/>
</dbReference>
<organism evidence="10 11">
    <name type="scientific">Novilysobacter erysipheiresistens</name>
    <dbReference type="NCBI Taxonomy" id="1749332"/>
    <lineage>
        <taxon>Bacteria</taxon>
        <taxon>Pseudomonadati</taxon>
        <taxon>Pseudomonadota</taxon>
        <taxon>Gammaproteobacteria</taxon>
        <taxon>Lysobacterales</taxon>
        <taxon>Lysobacteraceae</taxon>
        <taxon>Novilysobacter</taxon>
    </lineage>
</organism>
<dbReference type="Proteomes" id="UP001355056">
    <property type="component" value="Unassembled WGS sequence"/>
</dbReference>
<gene>
    <name evidence="10" type="ORF">SNE34_09020</name>
</gene>